<evidence type="ECO:0000313" key="3">
    <source>
        <dbReference type="RefSeq" id="XP_047736655.1"/>
    </source>
</evidence>
<dbReference type="InterPro" id="IPR041588">
    <property type="entry name" value="Integrase_H2C2"/>
</dbReference>
<dbReference type="RefSeq" id="XP_047736655.1">
    <property type="nucleotide sequence ID" value="XM_047880699.1"/>
</dbReference>
<feature type="domain" description="Integrase catalytic" evidence="1">
    <location>
        <begin position="59"/>
        <end position="242"/>
    </location>
</feature>
<dbReference type="PANTHER" id="PTHR47331:SF1">
    <property type="entry name" value="GAG-LIKE PROTEIN"/>
    <property type="match status" value="1"/>
</dbReference>
<dbReference type="AlphaFoldDB" id="A0A979FK98"/>
<dbReference type="GO" id="GO:0015074">
    <property type="term" value="P:DNA integration"/>
    <property type="evidence" value="ECO:0007669"/>
    <property type="project" value="InterPro"/>
</dbReference>
<dbReference type="OMA" id="TIMEQNI"/>
<gene>
    <name evidence="3" type="primary">LOC125177954</name>
</gene>
<evidence type="ECO:0000259" key="1">
    <source>
        <dbReference type="PROSITE" id="PS50994"/>
    </source>
</evidence>
<keyword evidence="2" id="KW-1185">Reference proteome</keyword>
<dbReference type="PROSITE" id="PS50994">
    <property type="entry name" value="INTEGRASE"/>
    <property type="match status" value="1"/>
</dbReference>
<proteinExistence type="predicted"/>
<dbReference type="PANTHER" id="PTHR47331">
    <property type="entry name" value="PHD-TYPE DOMAIN-CONTAINING PROTEIN"/>
    <property type="match status" value="1"/>
</dbReference>
<protein>
    <submittedName>
        <fullName evidence="3">Uncharacterized protein LOC125177954</fullName>
    </submittedName>
</protein>
<dbReference type="InterPro" id="IPR036397">
    <property type="entry name" value="RNaseH_sf"/>
</dbReference>
<dbReference type="GO" id="GO:0003676">
    <property type="term" value="F:nucleic acid binding"/>
    <property type="evidence" value="ECO:0007669"/>
    <property type="project" value="InterPro"/>
</dbReference>
<dbReference type="Pfam" id="PF18701">
    <property type="entry name" value="DUF5641"/>
    <property type="match status" value="1"/>
</dbReference>
<reference evidence="3" key="1">
    <citation type="submission" date="2025-08" db="UniProtKB">
        <authorList>
            <consortium name="RefSeq"/>
        </authorList>
    </citation>
    <scope>IDENTIFICATION</scope>
    <source>
        <tissue evidence="3">Whole organism</tissue>
    </source>
</reference>
<dbReference type="InterPro" id="IPR040676">
    <property type="entry name" value="DUF5641"/>
</dbReference>
<dbReference type="InterPro" id="IPR001584">
    <property type="entry name" value="Integrase_cat-core"/>
</dbReference>
<sequence>MHLHCGLNETLNYSRLRFWIPSARPLIKKILKYCVTCRKVQSKPFQSVIEPPLPEERISKSMPFQITGIDYSGAITVREQSTSTKVYIALFTCMVTRAVHLEVAGSNSEEDFLRAFIKFASRRSFPSIVYSDNAMNFVSASKTLKDIANSQLVSSAFNNYQVEWRFITPRAPWQGGAWERMIGITKTSLKKILGKSLVTRQDLETILAQIEAKINDRPLTYLSEDINDLQPLTPSLLINGRRIKEFPDPVEIEDIRDPSFQEKAILTKCLTHNQLLLQNFWKRWHSDYLLSLRERSQSNNVALNNSIKIGDIVQIHGDSPRVNWKLGRVIAFITGSDNLVRSVELVTDSGKIIRPITKLYPLEVTANTIQPEATVSTGTSDPATRPRRLAAEKALALIKNSI</sequence>
<dbReference type="InterPro" id="IPR012337">
    <property type="entry name" value="RNaseH-like_sf"/>
</dbReference>
<dbReference type="Proteomes" id="UP000694843">
    <property type="component" value="Unplaced"/>
</dbReference>
<organism evidence="2 3">
    <name type="scientific">Hyalella azteca</name>
    <name type="common">Amphipod</name>
    <dbReference type="NCBI Taxonomy" id="294128"/>
    <lineage>
        <taxon>Eukaryota</taxon>
        <taxon>Metazoa</taxon>
        <taxon>Ecdysozoa</taxon>
        <taxon>Arthropoda</taxon>
        <taxon>Crustacea</taxon>
        <taxon>Multicrustacea</taxon>
        <taxon>Malacostraca</taxon>
        <taxon>Eumalacostraca</taxon>
        <taxon>Peracarida</taxon>
        <taxon>Amphipoda</taxon>
        <taxon>Senticaudata</taxon>
        <taxon>Talitrida</taxon>
        <taxon>Talitroidea</taxon>
        <taxon>Hyalellidae</taxon>
        <taxon>Hyalella</taxon>
    </lineage>
</organism>
<dbReference type="KEGG" id="hazt:125177954"/>
<accession>A0A979FK98</accession>
<dbReference type="SUPFAM" id="SSF53098">
    <property type="entry name" value="Ribonuclease H-like"/>
    <property type="match status" value="1"/>
</dbReference>
<dbReference type="OrthoDB" id="5973968at2759"/>
<dbReference type="Pfam" id="PF17921">
    <property type="entry name" value="Integrase_H2C2"/>
    <property type="match status" value="1"/>
</dbReference>
<dbReference type="Gene3D" id="3.30.420.10">
    <property type="entry name" value="Ribonuclease H-like superfamily/Ribonuclease H"/>
    <property type="match status" value="1"/>
</dbReference>
<dbReference type="GeneID" id="125177954"/>
<name>A0A979FK98_HYAAZ</name>
<evidence type="ECO:0000313" key="2">
    <source>
        <dbReference type="Proteomes" id="UP000694843"/>
    </source>
</evidence>